<keyword evidence="7 9" id="KW-0326">Glycosidase</keyword>
<gene>
    <name evidence="11" type="ORF">MAM_04845</name>
</gene>
<proteinExistence type="inferred from homology"/>
<dbReference type="InterPro" id="IPR011050">
    <property type="entry name" value="Pectin_lyase_fold/virulence"/>
</dbReference>
<dbReference type="InterPro" id="IPR012334">
    <property type="entry name" value="Pectin_lyas_fold"/>
</dbReference>
<evidence type="ECO:0000256" key="7">
    <source>
        <dbReference type="ARBA" id="ARBA00023295"/>
    </source>
</evidence>
<comment type="caution">
    <text evidence="11">The sequence shown here is derived from an EMBL/GenBank/DDBJ whole genome shotgun (WGS) entry which is preliminary data.</text>
</comment>
<keyword evidence="11" id="KW-0456">Lyase</keyword>
<dbReference type="InterPro" id="IPR000743">
    <property type="entry name" value="Glyco_hydro_28"/>
</dbReference>
<dbReference type="STRING" id="1081103.A0A0B2WTC0"/>
<accession>A0A0B2WTC0</accession>
<dbReference type="GO" id="GO:0071555">
    <property type="term" value="P:cell wall organization"/>
    <property type="evidence" value="ECO:0007669"/>
    <property type="project" value="UniProtKB-KW"/>
</dbReference>
<dbReference type="RefSeq" id="XP_040678314.1">
    <property type="nucleotide sequence ID" value="XM_040823643.1"/>
</dbReference>
<comment type="similarity">
    <text evidence="2 9">Belongs to the glycosyl hydrolase 28 family.</text>
</comment>
<dbReference type="GeneID" id="63739300"/>
<dbReference type="Pfam" id="PF00295">
    <property type="entry name" value="Glyco_hydro_28"/>
    <property type="match status" value="1"/>
</dbReference>
<organism evidence="11 12">
    <name type="scientific">Metarhizium album (strain ARSEF 1941)</name>
    <dbReference type="NCBI Taxonomy" id="1081103"/>
    <lineage>
        <taxon>Eukaryota</taxon>
        <taxon>Fungi</taxon>
        <taxon>Dikarya</taxon>
        <taxon>Ascomycota</taxon>
        <taxon>Pezizomycotina</taxon>
        <taxon>Sordariomycetes</taxon>
        <taxon>Hypocreomycetidae</taxon>
        <taxon>Hypocreales</taxon>
        <taxon>Clavicipitaceae</taxon>
        <taxon>Metarhizium</taxon>
    </lineage>
</organism>
<evidence type="ECO:0000256" key="8">
    <source>
        <dbReference type="ARBA" id="ARBA00023316"/>
    </source>
</evidence>
<evidence type="ECO:0000313" key="11">
    <source>
        <dbReference type="EMBL" id="KHN97248.1"/>
    </source>
</evidence>
<feature type="signal peptide" evidence="10">
    <location>
        <begin position="1"/>
        <end position="15"/>
    </location>
</feature>
<feature type="chain" id="PRO_5012633221" evidence="10">
    <location>
        <begin position="16"/>
        <end position="454"/>
    </location>
</feature>
<dbReference type="GO" id="GO:0004650">
    <property type="term" value="F:polygalacturonase activity"/>
    <property type="evidence" value="ECO:0007669"/>
    <property type="project" value="InterPro"/>
</dbReference>
<evidence type="ECO:0000256" key="4">
    <source>
        <dbReference type="ARBA" id="ARBA00022729"/>
    </source>
</evidence>
<sequence>MLLFTVLAAARCALAIYGAPFDEPGHSELLTNSFLKDMAMNREVVRMAKLEKRKMCIIRANKKELKDDAPRIMKALNGKCRTKSIVYLPDCVYNIMSNMTTMYLNDVKIIQMGRLLWSPDIDYWRSVAMPIGFQNQTTVWYFGGDRVIWDGYGHGTLDGNGQVWYDWARSEGNLPGRPCNINLRRLSNSVIRNMRFVQSQMWTMAITNSRGIELTDIYVNSTSNSQWSTLNTDGCDTINSDHIIFRRWFVQNGDDAIALKRNSSHIYVHDSVFKGGQGLAMGSVGQYDGKYDYISDFYARNLTFIDTAHVSYLKTWAGVSRGYPPNGGGGGLGRADNINITDVKVEKLRQQPFFAWQCENYSGWAGKDCNSSKFKMSNVRWRNVTGTVKKGVKDIGWFQCSAAAGGCDNFEVADIRITVDGESKRDKLDKWHCENMNKHKGFTCNDPRRPKESK</sequence>
<protein>
    <submittedName>
        <fullName evidence="11">Pectin lyase fold protein</fullName>
    </submittedName>
</protein>
<comment type="subcellular location">
    <subcellularLocation>
        <location evidence="1">Secreted</location>
    </subcellularLocation>
</comment>
<keyword evidence="8" id="KW-0961">Cell wall biogenesis/degradation</keyword>
<evidence type="ECO:0000256" key="1">
    <source>
        <dbReference type="ARBA" id="ARBA00004613"/>
    </source>
</evidence>
<keyword evidence="3" id="KW-0964">Secreted</keyword>
<keyword evidence="6" id="KW-0325">Glycoprotein</keyword>
<dbReference type="Proteomes" id="UP000030816">
    <property type="component" value="Unassembled WGS sequence"/>
</dbReference>
<dbReference type="HOGENOM" id="CLU_016031_1_1_1"/>
<dbReference type="PANTHER" id="PTHR31736:SF8">
    <property type="entry name" value="PUTATIVE (AFU_ORTHOLOGUE AFUA_7G06410)-RELATED"/>
    <property type="match status" value="1"/>
</dbReference>
<reference evidence="11 12" key="1">
    <citation type="journal article" date="2014" name="Proc. Natl. Acad. Sci. U.S.A.">
        <title>Trajectory and genomic determinants of fungal-pathogen speciation and host adaptation.</title>
        <authorList>
            <person name="Hu X."/>
            <person name="Xiao G."/>
            <person name="Zheng P."/>
            <person name="Shang Y."/>
            <person name="Su Y."/>
            <person name="Zhang X."/>
            <person name="Liu X."/>
            <person name="Zhan S."/>
            <person name="St Leger R.J."/>
            <person name="Wang C."/>
        </authorList>
    </citation>
    <scope>NUCLEOTIDE SEQUENCE [LARGE SCALE GENOMIC DNA]</scope>
    <source>
        <strain evidence="11 12">ARSEF 1941</strain>
    </source>
</reference>
<name>A0A0B2WTC0_METAS</name>
<keyword evidence="12" id="KW-1185">Reference proteome</keyword>
<evidence type="ECO:0000256" key="9">
    <source>
        <dbReference type="RuleBase" id="RU361169"/>
    </source>
</evidence>
<dbReference type="Gene3D" id="2.160.20.10">
    <property type="entry name" value="Single-stranded right-handed beta-helix, Pectin lyase-like"/>
    <property type="match status" value="1"/>
</dbReference>
<evidence type="ECO:0000256" key="10">
    <source>
        <dbReference type="SAM" id="SignalP"/>
    </source>
</evidence>
<evidence type="ECO:0000256" key="5">
    <source>
        <dbReference type="ARBA" id="ARBA00022801"/>
    </source>
</evidence>
<evidence type="ECO:0000256" key="3">
    <source>
        <dbReference type="ARBA" id="ARBA00022525"/>
    </source>
</evidence>
<dbReference type="GO" id="GO:0005975">
    <property type="term" value="P:carbohydrate metabolic process"/>
    <property type="evidence" value="ECO:0007669"/>
    <property type="project" value="InterPro"/>
</dbReference>
<evidence type="ECO:0000313" key="12">
    <source>
        <dbReference type="Proteomes" id="UP000030816"/>
    </source>
</evidence>
<dbReference type="SUPFAM" id="SSF51126">
    <property type="entry name" value="Pectin lyase-like"/>
    <property type="match status" value="1"/>
</dbReference>
<dbReference type="GO" id="GO:0005576">
    <property type="term" value="C:extracellular region"/>
    <property type="evidence" value="ECO:0007669"/>
    <property type="project" value="UniProtKB-SubCell"/>
</dbReference>
<evidence type="ECO:0000256" key="6">
    <source>
        <dbReference type="ARBA" id="ARBA00023180"/>
    </source>
</evidence>
<dbReference type="AlphaFoldDB" id="A0A0B2WTC0"/>
<dbReference type="OrthoDB" id="187139at2759"/>
<keyword evidence="5 9" id="KW-0378">Hydrolase</keyword>
<dbReference type="EMBL" id="AZHE01000011">
    <property type="protein sequence ID" value="KHN97248.1"/>
    <property type="molecule type" value="Genomic_DNA"/>
</dbReference>
<dbReference type="PANTHER" id="PTHR31736">
    <property type="match status" value="1"/>
</dbReference>
<dbReference type="GO" id="GO:0016829">
    <property type="term" value="F:lyase activity"/>
    <property type="evidence" value="ECO:0007669"/>
    <property type="project" value="UniProtKB-KW"/>
</dbReference>
<evidence type="ECO:0000256" key="2">
    <source>
        <dbReference type="ARBA" id="ARBA00008834"/>
    </source>
</evidence>
<keyword evidence="4 10" id="KW-0732">Signal</keyword>